<dbReference type="STRING" id="37653.A0A0L8G0P9"/>
<feature type="compositionally biased region" description="Basic and acidic residues" evidence="4">
    <location>
        <begin position="96"/>
        <end position="107"/>
    </location>
</feature>
<accession>A0A0L8G0P9</accession>
<dbReference type="PANTHER" id="PTHR12669:SF12">
    <property type="entry name" value="EUKARYOTIC TRANSLATION INITIATION FACTOR 4E-BINDING PROTEIN"/>
    <property type="match status" value="1"/>
</dbReference>
<dbReference type="InterPro" id="IPR008606">
    <property type="entry name" value="EIF4EBP"/>
</dbReference>
<feature type="region of interest" description="Disordered" evidence="4">
    <location>
        <begin position="66"/>
        <end position="116"/>
    </location>
</feature>
<evidence type="ECO:0000256" key="2">
    <source>
        <dbReference type="ARBA" id="ARBA00022845"/>
    </source>
</evidence>
<dbReference type="GO" id="GO:0005737">
    <property type="term" value="C:cytoplasm"/>
    <property type="evidence" value="ECO:0007669"/>
    <property type="project" value="TreeGrafter"/>
</dbReference>
<proteinExistence type="inferred from homology"/>
<feature type="region of interest" description="Disordered" evidence="4">
    <location>
        <begin position="20"/>
        <end position="42"/>
    </location>
</feature>
<evidence type="ECO:0000256" key="4">
    <source>
        <dbReference type="SAM" id="MobiDB-lite"/>
    </source>
</evidence>
<keyword evidence="3" id="KW-0652">Protein synthesis inhibitor</keyword>
<evidence type="ECO:0008006" key="6">
    <source>
        <dbReference type="Google" id="ProtNLM"/>
    </source>
</evidence>
<dbReference type="OrthoDB" id="19729at2759"/>
<dbReference type="PANTHER" id="PTHR12669">
    <property type="entry name" value="EUKARYOTIC TRANSLATION INITIATION FACTOR 4E-BINDING PROTEIN"/>
    <property type="match status" value="1"/>
</dbReference>
<dbReference type="AlphaFoldDB" id="A0A0L8G0P9"/>
<evidence type="ECO:0000313" key="5">
    <source>
        <dbReference type="EMBL" id="KOF70611.1"/>
    </source>
</evidence>
<dbReference type="OMA" id="KQAKSCP"/>
<organism evidence="5">
    <name type="scientific">Octopus bimaculoides</name>
    <name type="common">California two-spotted octopus</name>
    <dbReference type="NCBI Taxonomy" id="37653"/>
    <lineage>
        <taxon>Eukaryota</taxon>
        <taxon>Metazoa</taxon>
        <taxon>Spiralia</taxon>
        <taxon>Lophotrochozoa</taxon>
        <taxon>Mollusca</taxon>
        <taxon>Cephalopoda</taxon>
        <taxon>Coleoidea</taxon>
        <taxon>Octopodiformes</taxon>
        <taxon>Octopoda</taxon>
        <taxon>Incirrata</taxon>
        <taxon>Octopodidae</taxon>
        <taxon>Octopus</taxon>
    </lineage>
</organism>
<evidence type="ECO:0000256" key="1">
    <source>
        <dbReference type="ARBA" id="ARBA00005480"/>
    </source>
</evidence>
<dbReference type="GO" id="GO:0045947">
    <property type="term" value="P:negative regulation of translational initiation"/>
    <property type="evidence" value="ECO:0007669"/>
    <property type="project" value="InterPro"/>
</dbReference>
<name>A0A0L8G0P9_OCTBM</name>
<dbReference type="KEGG" id="obi:106879899"/>
<gene>
    <name evidence="5" type="ORF">OCBIM_22002495mg</name>
</gene>
<reference evidence="5" key="1">
    <citation type="submission" date="2015-07" db="EMBL/GenBank/DDBJ databases">
        <title>MeaNS - Measles Nucleotide Surveillance Program.</title>
        <authorList>
            <person name="Tran T."/>
            <person name="Druce J."/>
        </authorList>
    </citation>
    <scope>NUCLEOTIDE SEQUENCE</scope>
    <source>
        <strain evidence="5">UCB-OBI-ISO-001</strain>
        <tissue evidence="5">Gonad</tissue>
    </source>
</reference>
<dbReference type="GO" id="GO:0008190">
    <property type="term" value="F:eukaryotic initiation factor 4E binding"/>
    <property type="evidence" value="ECO:0007669"/>
    <property type="project" value="InterPro"/>
</dbReference>
<dbReference type="EMBL" id="KQ424672">
    <property type="protein sequence ID" value="KOF70611.1"/>
    <property type="molecule type" value="Genomic_DNA"/>
</dbReference>
<protein>
    <recommendedName>
        <fullName evidence="6">Eukaryotic translation initiation factor 4E binding protein 1</fullName>
    </recommendedName>
</protein>
<dbReference type="Pfam" id="PF05456">
    <property type="entry name" value="eIF_4EBP"/>
    <property type="match status" value="1"/>
</dbReference>
<sequence>MSGDNKSTMYAHKTRDIPAKRILINDPTQMPMDYSTTPGGSIFSTTPGGTRIFYDRAFLLQCRNSPLAKSPPANMAQIPGITMPGEVEMPCNPHTAVEEEKGTKENDEQPQFQMDI</sequence>
<keyword evidence="2" id="KW-0810">Translation regulation</keyword>
<evidence type="ECO:0000256" key="3">
    <source>
        <dbReference type="ARBA" id="ARBA00023193"/>
    </source>
</evidence>
<comment type="similarity">
    <text evidence="1">Belongs to the eIF4E-binding protein family.</text>
</comment>